<name>A0AA88L8F0_ARTSF</name>
<comment type="caution">
    <text evidence="1">The sequence shown here is derived from an EMBL/GenBank/DDBJ whole genome shotgun (WGS) entry which is preliminary data.</text>
</comment>
<proteinExistence type="predicted"/>
<dbReference type="Proteomes" id="UP001187531">
    <property type="component" value="Unassembled WGS sequence"/>
</dbReference>
<dbReference type="AlphaFoldDB" id="A0AA88L8F0"/>
<gene>
    <name evidence="1" type="ORF">QYM36_002738</name>
</gene>
<evidence type="ECO:0000313" key="1">
    <source>
        <dbReference type="EMBL" id="KAK2722308.1"/>
    </source>
</evidence>
<accession>A0AA88L8F0</accession>
<keyword evidence="2" id="KW-1185">Reference proteome</keyword>
<sequence>MEKSKENTSKETNEEPMIKKLKIDLECDKNFTKDSFHQSRKGEEHIAHDPQEKIVIHEHPGGNNNGYNSFSRTTVPDQTVIKIRNVGCPHSIRQSFNPYILSWIYREKFDDPDHLLPEPTLGHSGRSRHSSDSNIKRIVPDSTTLTESLPAPLDIFKHPYLVNRIYSDPTEDPNNLAFALWEEWESELFGPMFQQYCSLCHRALPNTTTDDSESSEDEKSSMLCRWCLRPLPNKTMEDSESSEDERASVSSSQNPIMRPVFQLAVRLIRTFRGEGY</sequence>
<organism evidence="1 2">
    <name type="scientific">Artemia franciscana</name>
    <name type="common">Brine shrimp</name>
    <name type="synonym">Artemia sanfranciscana</name>
    <dbReference type="NCBI Taxonomy" id="6661"/>
    <lineage>
        <taxon>Eukaryota</taxon>
        <taxon>Metazoa</taxon>
        <taxon>Ecdysozoa</taxon>
        <taxon>Arthropoda</taxon>
        <taxon>Crustacea</taxon>
        <taxon>Branchiopoda</taxon>
        <taxon>Anostraca</taxon>
        <taxon>Artemiidae</taxon>
        <taxon>Artemia</taxon>
    </lineage>
</organism>
<dbReference type="EMBL" id="JAVRJZ010000005">
    <property type="protein sequence ID" value="KAK2722308.1"/>
    <property type="molecule type" value="Genomic_DNA"/>
</dbReference>
<protein>
    <submittedName>
        <fullName evidence="1">Uncharacterized protein</fullName>
    </submittedName>
</protein>
<reference evidence="1" key="1">
    <citation type="submission" date="2023-07" db="EMBL/GenBank/DDBJ databases">
        <title>Chromosome-level genome assembly of Artemia franciscana.</title>
        <authorList>
            <person name="Jo E."/>
        </authorList>
    </citation>
    <scope>NUCLEOTIDE SEQUENCE</scope>
    <source>
        <tissue evidence="1">Whole body</tissue>
    </source>
</reference>
<evidence type="ECO:0000313" key="2">
    <source>
        <dbReference type="Proteomes" id="UP001187531"/>
    </source>
</evidence>